<name>A0AAN9Z4P0_9ORTH</name>
<gene>
    <name evidence="1" type="ORF">R5R35_014770</name>
</gene>
<dbReference type="GO" id="GO:0005737">
    <property type="term" value="C:cytoplasm"/>
    <property type="evidence" value="ECO:0007669"/>
    <property type="project" value="TreeGrafter"/>
</dbReference>
<dbReference type="AlphaFoldDB" id="A0AAN9Z4P0"/>
<keyword evidence="2" id="KW-1185">Reference proteome</keyword>
<sequence>MGDSTEQMHVEEETGTLGAVLQRLQCFACRELMSGQQCIELCGGGHSVCGRCRSRAQLCPLCGTHFPGVRNRLAEGIASQFGKCAHPECQHVGLRAGLLAHEVACSFRLIKCMGCAVHVRFLDLKTHYEKEHDGTVVSQVRHSSLLATRNKKFQLIEWSGKYFWFWKHKTNKLMYMGVHAAEKYDEVFKCALKLESKDKSRELSLKLPVHESHEHAEFQGNFLKCRKCSMVTLASAKETNYSVDIMR</sequence>
<dbReference type="PANTHER" id="PTHR45877:SF2">
    <property type="entry name" value="E3 UBIQUITIN-PROTEIN LIGASE SINA-RELATED"/>
    <property type="match status" value="1"/>
</dbReference>
<dbReference type="SUPFAM" id="SSF49599">
    <property type="entry name" value="TRAF domain-like"/>
    <property type="match status" value="1"/>
</dbReference>
<proteinExistence type="predicted"/>
<protein>
    <recommendedName>
        <fullName evidence="3">E3 ubiquitin-protein ligase</fullName>
    </recommendedName>
</protein>
<dbReference type="EMBL" id="JAZDUA010000103">
    <property type="protein sequence ID" value="KAK7867988.1"/>
    <property type="molecule type" value="Genomic_DNA"/>
</dbReference>
<evidence type="ECO:0008006" key="3">
    <source>
        <dbReference type="Google" id="ProtNLM"/>
    </source>
</evidence>
<evidence type="ECO:0000313" key="1">
    <source>
        <dbReference type="EMBL" id="KAK7867988.1"/>
    </source>
</evidence>
<evidence type="ECO:0000313" key="2">
    <source>
        <dbReference type="Proteomes" id="UP001378592"/>
    </source>
</evidence>
<dbReference type="PANTHER" id="PTHR45877">
    <property type="entry name" value="E3 UBIQUITIN-PROTEIN LIGASE SIAH2"/>
    <property type="match status" value="1"/>
</dbReference>
<dbReference type="Proteomes" id="UP001378592">
    <property type="component" value="Unassembled WGS sequence"/>
</dbReference>
<dbReference type="GO" id="GO:0031624">
    <property type="term" value="F:ubiquitin conjugating enzyme binding"/>
    <property type="evidence" value="ECO:0007669"/>
    <property type="project" value="TreeGrafter"/>
</dbReference>
<dbReference type="GO" id="GO:0061630">
    <property type="term" value="F:ubiquitin protein ligase activity"/>
    <property type="evidence" value="ECO:0007669"/>
    <property type="project" value="TreeGrafter"/>
</dbReference>
<accession>A0AAN9Z4P0</accession>
<dbReference type="InterPro" id="IPR004162">
    <property type="entry name" value="SINA-like_animal"/>
</dbReference>
<reference evidence="1 2" key="1">
    <citation type="submission" date="2024-03" db="EMBL/GenBank/DDBJ databases">
        <title>The genome assembly and annotation of the cricket Gryllus longicercus Weissman &amp; Gray.</title>
        <authorList>
            <person name="Szrajer S."/>
            <person name="Gray D."/>
            <person name="Ylla G."/>
        </authorList>
    </citation>
    <scope>NUCLEOTIDE SEQUENCE [LARGE SCALE GENOMIC DNA]</scope>
    <source>
        <strain evidence="1">DAG 2021-001</strain>
        <tissue evidence="1">Whole body minus gut</tissue>
    </source>
</reference>
<dbReference type="GO" id="GO:0043161">
    <property type="term" value="P:proteasome-mediated ubiquitin-dependent protein catabolic process"/>
    <property type="evidence" value="ECO:0007669"/>
    <property type="project" value="TreeGrafter"/>
</dbReference>
<comment type="caution">
    <text evidence="1">The sequence shown here is derived from an EMBL/GenBank/DDBJ whole genome shotgun (WGS) entry which is preliminary data.</text>
</comment>
<organism evidence="1 2">
    <name type="scientific">Gryllus longicercus</name>
    <dbReference type="NCBI Taxonomy" id="2509291"/>
    <lineage>
        <taxon>Eukaryota</taxon>
        <taxon>Metazoa</taxon>
        <taxon>Ecdysozoa</taxon>
        <taxon>Arthropoda</taxon>
        <taxon>Hexapoda</taxon>
        <taxon>Insecta</taxon>
        <taxon>Pterygota</taxon>
        <taxon>Neoptera</taxon>
        <taxon>Polyneoptera</taxon>
        <taxon>Orthoptera</taxon>
        <taxon>Ensifera</taxon>
        <taxon>Gryllidea</taxon>
        <taxon>Grylloidea</taxon>
        <taxon>Gryllidae</taxon>
        <taxon>Gryllinae</taxon>
        <taxon>Gryllus</taxon>
    </lineage>
</organism>